<evidence type="ECO:0000313" key="3">
    <source>
        <dbReference type="Proteomes" id="UP000256690"/>
    </source>
</evidence>
<keyword evidence="1" id="KW-1133">Transmembrane helix</keyword>
<dbReference type="RefSeq" id="XP_026601115.1">
    <property type="nucleotide sequence ID" value="XM_026750111.1"/>
</dbReference>
<accession>A0A3D8R9P6</accession>
<keyword evidence="3" id="KW-1185">Reference proteome</keyword>
<reference evidence="2 3" key="1">
    <citation type="journal article" date="2018" name="IMA Fungus">
        <title>IMA Genome-F 9: Draft genome sequence of Annulohypoxylon stygium, Aspergillus mulundensis, Berkeleyomyces basicola (syn. Thielaviopsis basicola), Ceratocystis smalleyi, two Cercospora beticola strains, Coleophoma cylindrospora, Fusarium fracticaudum, Phialophora cf. hyalina, and Morchella septimelata.</title>
        <authorList>
            <person name="Wingfield B.D."/>
            <person name="Bills G.F."/>
            <person name="Dong Y."/>
            <person name="Huang W."/>
            <person name="Nel W.J."/>
            <person name="Swalarsk-Parry B.S."/>
            <person name="Vaghefi N."/>
            <person name="Wilken P.M."/>
            <person name="An Z."/>
            <person name="de Beer Z.W."/>
            <person name="De Vos L."/>
            <person name="Chen L."/>
            <person name="Duong T.A."/>
            <person name="Gao Y."/>
            <person name="Hammerbacher A."/>
            <person name="Kikkert J.R."/>
            <person name="Li Y."/>
            <person name="Li H."/>
            <person name="Li K."/>
            <person name="Li Q."/>
            <person name="Liu X."/>
            <person name="Ma X."/>
            <person name="Naidoo K."/>
            <person name="Pethybridge S.J."/>
            <person name="Sun J."/>
            <person name="Steenkamp E.T."/>
            <person name="van der Nest M.A."/>
            <person name="van Wyk S."/>
            <person name="Wingfield M.J."/>
            <person name="Xiong C."/>
            <person name="Yue Q."/>
            <person name="Zhang X."/>
        </authorList>
    </citation>
    <scope>NUCLEOTIDE SEQUENCE [LARGE SCALE GENOMIC DNA]</scope>
    <source>
        <strain evidence="2 3">DSM 5745</strain>
    </source>
</reference>
<dbReference type="Proteomes" id="UP000256690">
    <property type="component" value="Unassembled WGS sequence"/>
</dbReference>
<name>A0A3D8R9P6_9EURO</name>
<keyword evidence="1" id="KW-0472">Membrane</keyword>
<dbReference type="OrthoDB" id="4486746at2759"/>
<dbReference type="AlphaFoldDB" id="A0A3D8R9P6"/>
<dbReference type="GeneID" id="38118465"/>
<evidence type="ECO:0000256" key="1">
    <source>
        <dbReference type="SAM" id="Phobius"/>
    </source>
</evidence>
<sequence>MGKKLSVVKSVKSEDYTAPGNAVNEIWVGDTELISRLPFGDNDMEQAGWPANGGPKIPWHNFIIPMRRDLGTPSVTNSSPPLDFSVLVSQVPLNQMICCHQGGCITDQGITNTVFTFQLVAQDNSRFQYAVTLMILAYMGLISCREGRRLAAVLPSGRYIPYHDPTSLWAVANSAAAATILNACALVLGVLAISAWYEAHRVYRFETDDWRFMENLATTVLSTQMMVTSWTILVDWLDVWRILRHRNCRRGELPMEITINIRDEPPHYSPQNPPAAPV</sequence>
<gene>
    <name evidence="2" type="ORF">DSM5745_08095</name>
</gene>
<keyword evidence="1" id="KW-0812">Transmembrane</keyword>
<feature type="transmembrane region" description="Helical" evidence="1">
    <location>
        <begin position="168"/>
        <end position="196"/>
    </location>
</feature>
<proteinExistence type="predicted"/>
<dbReference type="EMBL" id="PVWQ01000010">
    <property type="protein sequence ID" value="RDW70584.1"/>
    <property type="molecule type" value="Genomic_DNA"/>
</dbReference>
<evidence type="ECO:0000313" key="2">
    <source>
        <dbReference type="EMBL" id="RDW70584.1"/>
    </source>
</evidence>
<comment type="caution">
    <text evidence="2">The sequence shown here is derived from an EMBL/GenBank/DDBJ whole genome shotgun (WGS) entry which is preliminary data.</text>
</comment>
<protein>
    <submittedName>
        <fullName evidence="2">Uncharacterized protein</fullName>
    </submittedName>
</protein>
<organism evidence="2 3">
    <name type="scientific">Aspergillus mulundensis</name>
    <dbReference type="NCBI Taxonomy" id="1810919"/>
    <lineage>
        <taxon>Eukaryota</taxon>
        <taxon>Fungi</taxon>
        <taxon>Dikarya</taxon>
        <taxon>Ascomycota</taxon>
        <taxon>Pezizomycotina</taxon>
        <taxon>Eurotiomycetes</taxon>
        <taxon>Eurotiomycetidae</taxon>
        <taxon>Eurotiales</taxon>
        <taxon>Aspergillaceae</taxon>
        <taxon>Aspergillus</taxon>
        <taxon>Aspergillus subgen. Nidulantes</taxon>
    </lineage>
</organism>